<evidence type="ECO:0000256" key="5">
    <source>
        <dbReference type="ARBA" id="ARBA00022816"/>
    </source>
</evidence>
<dbReference type="GO" id="GO:0044615">
    <property type="term" value="C:nuclear pore nuclear basket"/>
    <property type="evidence" value="ECO:0007669"/>
    <property type="project" value="TreeGrafter"/>
</dbReference>
<evidence type="ECO:0000313" key="13">
    <source>
        <dbReference type="EMBL" id="OBA26823.1"/>
    </source>
</evidence>
<comment type="caution">
    <text evidence="13">The sequence shown here is derived from an EMBL/GenBank/DDBJ whole genome shotgun (WGS) entry which is preliminary data.</text>
</comment>
<dbReference type="Gene3D" id="3.30.70.330">
    <property type="match status" value="1"/>
</dbReference>
<dbReference type="GO" id="GO:0051028">
    <property type="term" value="P:mRNA transport"/>
    <property type="evidence" value="ECO:0007669"/>
    <property type="project" value="UniProtKB-UniRule"/>
</dbReference>
<dbReference type="PROSITE" id="PS51472">
    <property type="entry name" value="RRM_NUP35"/>
    <property type="match status" value="1"/>
</dbReference>
<name>A0A1B7TDL9_9ASCO</name>
<dbReference type="SUPFAM" id="SSF54928">
    <property type="entry name" value="RNA-binding domain, RBD"/>
    <property type="match status" value="1"/>
</dbReference>
<dbReference type="GO" id="GO:0006999">
    <property type="term" value="P:nuclear pore organization"/>
    <property type="evidence" value="ECO:0007669"/>
    <property type="project" value="TreeGrafter"/>
</dbReference>
<dbReference type="GO" id="GO:0031965">
    <property type="term" value="C:nuclear membrane"/>
    <property type="evidence" value="ECO:0007669"/>
    <property type="project" value="UniProtKB-SubCell"/>
</dbReference>
<evidence type="ECO:0000256" key="3">
    <source>
        <dbReference type="ARBA" id="ARBA00004620"/>
    </source>
</evidence>
<evidence type="ECO:0000256" key="6">
    <source>
        <dbReference type="ARBA" id="ARBA00022927"/>
    </source>
</evidence>
<evidence type="ECO:0000256" key="9">
    <source>
        <dbReference type="ARBA" id="ARBA00023242"/>
    </source>
</evidence>
<evidence type="ECO:0000256" key="7">
    <source>
        <dbReference type="ARBA" id="ARBA00023010"/>
    </source>
</evidence>
<evidence type="ECO:0000256" key="10">
    <source>
        <dbReference type="PROSITE-ProRule" id="PRU00804"/>
    </source>
</evidence>
<evidence type="ECO:0000256" key="8">
    <source>
        <dbReference type="ARBA" id="ARBA00023132"/>
    </source>
</evidence>
<dbReference type="InterPro" id="IPR035979">
    <property type="entry name" value="RBD_domain_sf"/>
</dbReference>
<evidence type="ECO:0000256" key="11">
    <source>
        <dbReference type="SAM" id="MobiDB-lite"/>
    </source>
</evidence>
<feature type="compositionally biased region" description="Low complexity" evidence="11">
    <location>
        <begin position="64"/>
        <end position="90"/>
    </location>
</feature>
<evidence type="ECO:0000256" key="2">
    <source>
        <dbReference type="ARBA" id="ARBA00004567"/>
    </source>
</evidence>
<evidence type="ECO:0000256" key="1">
    <source>
        <dbReference type="ARBA" id="ARBA00004335"/>
    </source>
</evidence>
<dbReference type="GO" id="GO:0044613">
    <property type="term" value="C:nuclear pore central transport channel"/>
    <property type="evidence" value="ECO:0007669"/>
    <property type="project" value="TreeGrafter"/>
</dbReference>
<dbReference type="CDD" id="cd12721">
    <property type="entry name" value="RRM_Nup53p_fungi"/>
    <property type="match status" value="1"/>
</dbReference>
<dbReference type="InterPro" id="IPR007846">
    <property type="entry name" value="RRM_NUP35_dom"/>
</dbReference>
<feature type="domain" description="RRM Nup35-type" evidence="12">
    <location>
        <begin position="342"/>
        <end position="437"/>
    </location>
</feature>
<feature type="compositionally biased region" description="Low complexity" evidence="11">
    <location>
        <begin position="19"/>
        <end position="44"/>
    </location>
</feature>
<dbReference type="GO" id="GO:0005543">
    <property type="term" value="F:phospholipid binding"/>
    <property type="evidence" value="ECO:0007669"/>
    <property type="project" value="TreeGrafter"/>
</dbReference>
<evidence type="ECO:0000313" key="14">
    <source>
        <dbReference type="Proteomes" id="UP000092321"/>
    </source>
</evidence>
<proteinExistence type="predicted"/>
<evidence type="ECO:0000256" key="4">
    <source>
        <dbReference type="ARBA" id="ARBA00022448"/>
    </source>
</evidence>
<gene>
    <name evidence="13" type="ORF">HANVADRAFT_52855</name>
</gene>
<keyword evidence="4 10" id="KW-0813">Transport</keyword>
<organism evidence="13 14">
    <name type="scientific">Hanseniaspora valbyensis NRRL Y-1626</name>
    <dbReference type="NCBI Taxonomy" id="766949"/>
    <lineage>
        <taxon>Eukaryota</taxon>
        <taxon>Fungi</taxon>
        <taxon>Dikarya</taxon>
        <taxon>Ascomycota</taxon>
        <taxon>Saccharomycotina</taxon>
        <taxon>Saccharomycetes</taxon>
        <taxon>Saccharomycodales</taxon>
        <taxon>Saccharomycodaceae</taxon>
        <taxon>Hanseniaspora</taxon>
    </lineage>
</organism>
<keyword evidence="7" id="KW-0811">Translocation</keyword>
<keyword evidence="6" id="KW-0653">Protein transport</keyword>
<keyword evidence="9 10" id="KW-0539">Nucleus</keyword>
<dbReference type="Pfam" id="PF05172">
    <property type="entry name" value="RRM_Nup35"/>
    <property type="match status" value="1"/>
</dbReference>
<evidence type="ECO:0000259" key="12">
    <source>
        <dbReference type="PROSITE" id="PS51472"/>
    </source>
</evidence>
<comment type="subcellular location">
    <subcellularLocation>
        <location evidence="1">Nucleus membrane</location>
        <topology evidence="1">Peripheral membrane protein</topology>
        <orientation evidence="1">Cytoplasmic side</orientation>
    </subcellularLocation>
    <subcellularLocation>
        <location evidence="3">Nucleus membrane</location>
        <topology evidence="3">Peripheral membrane protein</topology>
        <orientation evidence="3">Nucleoplasmic side</orientation>
    </subcellularLocation>
    <subcellularLocation>
        <location evidence="2">Nucleus</location>
        <location evidence="2">Nuclear pore complex</location>
    </subcellularLocation>
</comment>
<feature type="compositionally biased region" description="Polar residues" evidence="11">
    <location>
        <begin position="1"/>
        <end position="10"/>
    </location>
</feature>
<dbReference type="EMBL" id="LXPE01000013">
    <property type="protein sequence ID" value="OBA26823.1"/>
    <property type="molecule type" value="Genomic_DNA"/>
</dbReference>
<dbReference type="GO" id="GO:0003676">
    <property type="term" value="F:nucleic acid binding"/>
    <property type="evidence" value="ECO:0007669"/>
    <property type="project" value="InterPro"/>
</dbReference>
<dbReference type="PANTHER" id="PTHR21527">
    <property type="entry name" value="NUCLEOPORIN NUP35"/>
    <property type="match status" value="1"/>
</dbReference>
<reference evidence="14" key="1">
    <citation type="journal article" date="2016" name="Proc. Natl. Acad. Sci. U.S.A.">
        <title>Comparative genomics of biotechnologically important yeasts.</title>
        <authorList>
            <person name="Riley R."/>
            <person name="Haridas S."/>
            <person name="Wolfe K.H."/>
            <person name="Lopes M.R."/>
            <person name="Hittinger C.T."/>
            <person name="Goeker M."/>
            <person name="Salamov A.A."/>
            <person name="Wisecaver J.H."/>
            <person name="Long T.M."/>
            <person name="Calvey C.H."/>
            <person name="Aerts A.L."/>
            <person name="Barry K.W."/>
            <person name="Choi C."/>
            <person name="Clum A."/>
            <person name="Coughlan A.Y."/>
            <person name="Deshpande S."/>
            <person name="Douglass A.P."/>
            <person name="Hanson S.J."/>
            <person name="Klenk H.-P."/>
            <person name="LaButti K.M."/>
            <person name="Lapidus A."/>
            <person name="Lindquist E.A."/>
            <person name="Lipzen A.M."/>
            <person name="Meier-Kolthoff J.P."/>
            <person name="Ohm R.A."/>
            <person name="Otillar R.P."/>
            <person name="Pangilinan J.L."/>
            <person name="Peng Y."/>
            <person name="Rokas A."/>
            <person name="Rosa C.A."/>
            <person name="Scheuner C."/>
            <person name="Sibirny A.A."/>
            <person name="Slot J.C."/>
            <person name="Stielow J.B."/>
            <person name="Sun H."/>
            <person name="Kurtzman C.P."/>
            <person name="Blackwell M."/>
            <person name="Grigoriev I.V."/>
            <person name="Jeffries T.W."/>
        </authorList>
    </citation>
    <scope>NUCLEOTIDE SEQUENCE [LARGE SCALE GENOMIC DNA]</scope>
    <source>
        <strain evidence="14">NRRL Y-1626</strain>
    </source>
</reference>
<dbReference type="PANTHER" id="PTHR21527:SF6">
    <property type="entry name" value="NUCLEOPORIN NUP35"/>
    <property type="match status" value="1"/>
</dbReference>
<dbReference type="InterPro" id="IPR012677">
    <property type="entry name" value="Nucleotide-bd_a/b_plait_sf"/>
</dbReference>
<dbReference type="GO" id="GO:0006607">
    <property type="term" value="P:NLS-bearing protein import into nucleus"/>
    <property type="evidence" value="ECO:0007669"/>
    <property type="project" value="TreeGrafter"/>
</dbReference>
<dbReference type="InterPro" id="IPR025574">
    <property type="entry name" value="Nucleoporin_FG_rpt"/>
</dbReference>
<dbReference type="Pfam" id="PF13634">
    <property type="entry name" value="Nucleoporin_FG"/>
    <property type="match status" value="1"/>
</dbReference>
<sequence length="518" mass="56919">MFNLNSSTSKPGGLFGSATTQQPQQQVSQFGTTLTNNNNQNTSGQTGGLFGSTNNNNPSGGLFGNTNTTNTTGGLFGNTNNTPATNTTTGGLFGAKPATTTTGTGGLFGNNNNNNTNSLFGNNTNTTSSLFGQQQQSQNQQQQQQQQSQFQPELLSTTRQRKLIVEQPRILPSWTRLSDNNKQPPREVIKRLTNFGTDDDSNFNNSDESDSDIEFEEDIFGNVGFGKNSKNGSKRMINKRNLSALDIDSNKDTTLNTNNNNDMNDNNDFPPSKSLFDIEKEMEIGYKIQQSRSNPSVITEQLTRNIKEDSKDFKNLNIFDRSDNIKENQNKIATLNNDESDNSEVYSCIVFGYPENISTQILTHFNKFGTILEDFPFLTNNITSSNKKKLPIETGDSWCKITYANKVSYQRALKENGTLYSGYVIGCVPYTTTSANKNNINNNTLNTNNVESIQHGSNITGLTGIESKNLNNGLLVADIFQKGGVITSMDTAMKNQKENGKLSGKLNELLFGFNSGNI</sequence>
<dbReference type="AlphaFoldDB" id="A0A1B7TDL9"/>
<dbReference type="GO" id="GO:0017056">
    <property type="term" value="F:structural constituent of nuclear pore"/>
    <property type="evidence" value="ECO:0007669"/>
    <property type="project" value="UniProtKB-ARBA"/>
</dbReference>
<feature type="compositionally biased region" description="Low complexity" evidence="11">
    <location>
        <begin position="109"/>
        <end position="151"/>
    </location>
</feature>
<keyword evidence="8 10" id="KW-0906">Nuclear pore complex</keyword>
<keyword evidence="5 10" id="KW-0509">mRNA transport</keyword>
<dbReference type="Proteomes" id="UP000092321">
    <property type="component" value="Unassembled WGS sequence"/>
</dbReference>
<protein>
    <submittedName>
        <fullName evidence="13">MPPN-domain-containing protein</fullName>
    </submittedName>
</protein>
<accession>A0A1B7TDL9</accession>
<feature type="region of interest" description="Disordered" evidence="11">
    <location>
        <begin position="1"/>
        <end position="151"/>
    </location>
</feature>
<dbReference type="OrthoDB" id="1733656at2759"/>
<keyword evidence="14" id="KW-1185">Reference proteome</keyword>